<evidence type="ECO:0000313" key="11">
    <source>
        <dbReference type="Proteomes" id="UP000314986"/>
    </source>
</evidence>
<dbReference type="InterPro" id="IPR036179">
    <property type="entry name" value="Ig-like_dom_sf"/>
</dbReference>
<reference evidence="11" key="2">
    <citation type="journal article" date="2007" name="PLoS Biol.">
        <title>Survey sequencing and comparative analysis of the elephant shark (Callorhinchus milii) genome.</title>
        <authorList>
            <person name="Venkatesh B."/>
            <person name="Kirkness E.F."/>
            <person name="Loh Y.H."/>
            <person name="Halpern A.L."/>
            <person name="Lee A.P."/>
            <person name="Johnson J."/>
            <person name="Dandona N."/>
            <person name="Viswanathan L.D."/>
            <person name="Tay A."/>
            <person name="Venter J.C."/>
            <person name="Strausberg R.L."/>
            <person name="Brenner S."/>
        </authorList>
    </citation>
    <scope>NUCLEOTIDE SEQUENCE [LARGE SCALE GENOMIC DNA]</scope>
</reference>
<dbReference type="InterPro" id="IPR007110">
    <property type="entry name" value="Ig-like_dom"/>
</dbReference>
<keyword evidence="6" id="KW-0325">Glycoprotein</keyword>
<dbReference type="InParanoid" id="A0A4W3J271"/>
<dbReference type="PANTHER" id="PTHR19339:SF5">
    <property type="entry name" value="IG-LIKE DOMAIN-CONTAINING PROTEIN"/>
    <property type="match status" value="1"/>
</dbReference>
<dbReference type="InterPro" id="IPR013783">
    <property type="entry name" value="Ig-like_fold"/>
</dbReference>
<keyword evidence="8" id="KW-1064">Adaptive immunity</keyword>
<protein>
    <recommendedName>
        <fullName evidence="9">Ig-like domain-containing protein</fullName>
    </recommendedName>
</protein>
<keyword evidence="11" id="KW-1185">Reference proteome</keyword>
<accession>A0A4W3J271</accession>
<dbReference type="Gene3D" id="2.60.40.10">
    <property type="entry name" value="Immunoglobulins"/>
    <property type="match status" value="1"/>
</dbReference>
<dbReference type="GeneTree" id="ENSGT01150000287301"/>
<dbReference type="SUPFAM" id="SSF48726">
    <property type="entry name" value="Immunoglobulin"/>
    <property type="match status" value="1"/>
</dbReference>
<evidence type="ECO:0000256" key="7">
    <source>
        <dbReference type="ARBA" id="ARBA00038651"/>
    </source>
</evidence>
<dbReference type="PROSITE" id="PS50835">
    <property type="entry name" value="IG_LIKE"/>
    <property type="match status" value="1"/>
</dbReference>
<dbReference type="PANTHER" id="PTHR19339">
    <property type="entry name" value="T CELL RECEPTOR ALPHA VARIABLE 39"/>
    <property type="match status" value="1"/>
</dbReference>
<keyword evidence="3" id="KW-0732">Signal</keyword>
<comment type="subcellular location">
    <subcellularLocation>
        <location evidence="1">Cell membrane</location>
    </subcellularLocation>
</comment>
<dbReference type="SMART" id="SM00409">
    <property type="entry name" value="IG"/>
    <property type="match status" value="1"/>
</dbReference>
<reference evidence="10" key="5">
    <citation type="submission" date="2025-09" db="UniProtKB">
        <authorList>
            <consortium name="Ensembl"/>
        </authorList>
    </citation>
    <scope>IDENTIFICATION</scope>
</reference>
<dbReference type="Ensembl" id="ENSCMIT00000032805.1">
    <property type="protein sequence ID" value="ENSCMIP00000032313.1"/>
    <property type="gene ID" value="ENSCMIG00000013813.1"/>
</dbReference>
<name>A0A4W3J271_CALMI</name>
<feature type="domain" description="Ig-like" evidence="9">
    <location>
        <begin position="24"/>
        <end position="115"/>
    </location>
</feature>
<dbReference type="SMART" id="SM00406">
    <property type="entry name" value="IGv"/>
    <property type="match status" value="1"/>
</dbReference>
<evidence type="ECO:0000313" key="10">
    <source>
        <dbReference type="Ensembl" id="ENSCMIP00000032313.1"/>
    </source>
</evidence>
<keyword evidence="5" id="KW-1015">Disulfide bond</keyword>
<evidence type="ECO:0000259" key="9">
    <source>
        <dbReference type="PROSITE" id="PS50835"/>
    </source>
</evidence>
<comment type="subunit">
    <text evidence="7">Alpha-beta TR is a heterodimer composed of an alpha and beta chain; disulfide-linked. The alpha-beta TR is associated with the transmembrane signaling CD3 coreceptor proteins to form the TR-CD3 (TcR or TCR). The assembly of alpha-beta TR heterodimers with CD3 occurs in the endoplasmic reticulum where a single alpha-beta TR heterodimer associates with one CD3D-CD3E heterodimer, one CD3G-CD3E heterodimer and one CD247 homodimer forming a stable octameric structure. CD3D-CD3E and CD3G-CD3E heterodimers preferentially associate with TR alpha and TR beta chains, respectively. The association of the CD247 homodimer is the last step of TcR assembly in the endoplasmic reticulum and is required for transport to the cell surface.</text>
</comment>
<keyword evidence="8" id="KW-1279">T cell receptor</keyword>
<dbReference type="InterPro" id="IPR013106">
    <property type="entry name" value="Ig_V-set"/>
</dbReference>
<dbReference type="GO" id="GO:0042101">
    <property type="term" value="C:T cell receptor complex"/>
    <property type="evidence" value="ECO:0007669"/>
    <property type="project" value="UniProtKB-KW"/>
</dbReference>
<keyword evidence="8" id="KW-0391">Immunity</keyword>
<dbReference type="InterPro" id="IPR051896">
    <property type="entry name" value="TCR_alpha_variable"/>
</dbReference>
<organism evidence="10 11">
    <name type="scientific">Callorhinchus milii</name>
    <name type="common">Ghost shark</name>
    <dbReference type="NCBI Taxonomy" id="7868"/>
    <lineage>
        <taxon>Eukaryota</taxon>
        <taxon>Metazoa</taxon>
        <taxon>Chordata</taxon>
        <taxon>Craniata</taxon>
        <taxon>Vertebrata</taxon>
        <taxon>Chondrichthyes</taxon>
        <taxon>Holocephali</taxon>
        <taxon>Chimaeriformes</taxon>
        <taxon>Callorhinchidae</taxon>
        <taxon>Callorhinchus</taxon>
    </lineage>
</organism>
<evidence type="ECO:0000256" key="8">
    <source>
        <dbReference type="ARBA" id="ARBA00043266"/>
    </source>
</evidence>
<sequence length="191" mass="21221">MLTNCPGRYFPNSFSIMSISSYFPGVVAATDVAQTPKAVTVNENGNVSMECSSTVTSPAFQWYKQYGSGSIGFLLLGKTDVNMTDRIRALTERKQKNCTVTIENLRVSDTATYFCAEDTVLHVIKHSIKCTVYYICIVFTEPEIGTSLTEVWMSILIDQKCETLDQRPIARRCCVHLAASCCPQITLAINF</sequence>
<evidence type="ECO:0000256" key="5">
    <source>
        <dbReference type="ARBA" id="ARBA00023157"/>
    </source>
</evidence>
<proteinExistence type="predicted"/>
<evidence type="ECO:0000256" key="1">
    <source>
        <dbReference type="ARBA" id="ARBA00004236"/>
    </source>
</evidence>
<dbReference type="Proteomes" id="UP000314986">
    <property type="component" value="Unassembled WGS sequence"/>
</dbReference>
<reference evidence="10" key="4">
    <citation type="submission" date="2025-08" db="UniProtKB">
        <authorList>
            <consortium name="Ensembl"/>
        </authorList>
    </citation>
    <scope>IDENTIFICATION</scope>
</reference>
<dbReference type="InterPro" id="IPR003599">
    <property type="entry name" value="Ig_sub"/>
</dbReference>
<evidence type="ECO:0000256" key="3">
    <source>
        <dbReference type="ARBA" id="ARBA00022729"/>
    </source>
</evidence>
<evidence type="ECO:0000256" key="6">
    <source>
        <dbReference type="ARBA" id="ARBA00023180"/>
    </source>
</evidence>
<dbReference type="AlphaFoldDB" id="A0A4W3J271"/>
<evidence type="ECO:0000256" key="2">
    <source>
        <dbReference type="ARBA" id="ARBA00022475"/>
    </source>
</evidence>
<keyword evidence="4" id="KW-0472">Membrane</keyword>
<reference evidence="11" key="3">
    <citation type="journal article" date="2014" name="Nature">
        <title>Elephant shark genome provides unique insights into gnathostome evolution.</title>
        <authorList>
            <consortium name="International Elephant Shark Genome Sequencing Consortium"/>
            <person name="Venkatesh B."/>
            <person name="Lee A.P."/>
            <person name="Ravi V."/>
            <person name="Maurya A.K."/>
            <person name="Lian M.M."/>
            <person name="Swann J.B."/>
            <person name="Ohta Y."/>
            <person name="Flajnik M.F."/>
            <person name="Sutoh Y."/>
            <person name="Kasahara M."/>
            <person name="Hoon S."/>
            <person name="Gangu V."/>
            <person name="Roy S.W."/>
            <person name="Irimia M."/>
            <person name="Korzh V."/>
            <person name="Kondrychyn I."/>
            <person name="Lim Z.W."/>
            <person name="Tay B.H."/>
            <person name="Tohari S."/>
            <person name="Kong K.W."/>
            <person name="Ho S."/>
            <person name="Lorente-Galdos B."/>
            <person name="Quilez J."/>
            <person name="Marques-Bonet T."/>
            <person name="Raney B.J."/>
            <person name="Ingham P.W."/>
            <person name="Tay A."/>
            <person name="Hillier L.W."/>
            <person name="Minx P."/>
            <person name="Boehm T."/>
            <person name="Wilson R.K."/>
            <person name="Brenner S."/>
            <person name="Warren W.C."/>
        </authorList>
    </citation>
    <scope>NUCLEOTIDE SEQUENCE [LARGE SCALE GENOMIC DNA]</scope>
</reference>
<evidence type="ECO:0000256" key="4">
    <source>
        <dbReference type="ARBA" id="ARBA00023136"/>
    </source>
</evidence>
<keyword evidence="2" id="KW-1003">Cell membrane</keyword>
<reference evidence="11" key="1">
    <citation type="journal article" date="2006" name="Science">
        <title>Ancient noncoding elements conserved in the human genome.</title>
        <authorList>
            <person name="Venkatesh B."/>
            <person name="Kirkness E.F."/>
            <person name="Loh Y.H."/>
            <person name="Halpern A.L."/>
            <person name="Lee A.P."/>
            <person name="Johnson J."/>
            <person name="Dandona N."/>
            <person name="Viswanathan L.D."/>
            <person name="Tay A."/>
            <person name="Venter J.C."/>
            <person name="Strausberg R.L."/>
            <person name="Brenner S."/>
        </authorList>
    </citation>
    <scope>NUCLEOTIDE SEQUENCE [LARGE SCALE GENOMIC DNA]</scope>
</reference>
<dbReference type="Pfam" id="PF07686">
    <property type="entry name" value="V-set"/>
    <property type="match status" value="1"/>
</dbReference>